<evidence type="ECO:0000256" key="7">
    <source>
        <dbReference type="ARBA" id="ARBA00022741"/>
    </source>
</evidence>
<feature type="short sequence motif" description="'KMSKS' region" evidence="14">
    <location>
        <begin position="629"/>
        <end position="633"/>
    </location>
</feature>
<keyword evidence="10 14" id="KW-0648">Protein biosynthesis</keyword>
<dbReference type="GO" id="GO:0002161">
    <property type="term" value="F:aminoacyl-tRNA deacylase activity"/>
    <property type="evidence" value="ECO:0007669"/>
    <property type="project" value="InterPro"/>
</dbReference>
<keyword evidence="9 14" id="KW-0067">ATP-binding</keyword>
<dbReference type="GO" id="GO:0000049">
    <property type="term" value="F:tRNA binding"/>
    <property type="evidence" value="ECO:0007669"/>
    <property type="project" value="InterPro"/>
</dbReference>
<dbReference type="InterPro" id="IPR002301">
    <property type="entry name" value="Ile-tRNA-ligase"/>
</dbReference>
<comment type="domain">
    <text evidence="14">IleRS has two distinct active sites: one for aminoacylation and one for editing. The misactivated valine is translocated from the active site to the editing site, which sterically excludes the correctly activated isoleucine. The single editing site contains two valyl binding pockets, one specific for each substrate (Val-AMP or Val-tRNA(Ile)).</text>
</comment>
<evidence type="ECO:0000256" key="2">
    <source>
        <dbReference type="ARBA" id="ARBA00006887"/>
    </source>
</evidence>
<feature type="domain" description="Methionyl/Valyl/Leucyl/Isoleucyl-tRNA synthetase anticodon-binding" evidence="17">
    <location>
        <begin position="712"/>
        <end position="866"/>
    </location>
</feature>
<protein>
    <recommendedName>
        <fullName evidence="14">Isoleucine--tRNA ligase</fullName>
        <ecNumber evidence="14">6.1.1.5</ecNumber>
    </recommendedName>
    <alternativeName>
        <fullName evidence="14">Isoleucyl-tRNA synthetase</fullName>
        <shortName evidence="14">IleRS</shortName>
    </alternativeName>
</protein>
<dbReference type="Gene3D" id="3.40.50.620">
    <property type="entry name" value="HUPs"/>
    <property type="match status" value="2"/>
</dbReference>
<evidence type="ECO:0000256" key="13">
    <source>
        <dbReference type="ARBA" id="ARBA00048359"/>
    </source>
</evidence>
<keyword evidence="5 14" id="KW-0436">Ligase</keyword>
<dbReference type="AlphaFoldDB" id="A0A9D1IG80"/>
<evidence type="ECO:0000313" key="19">
    <source>
        <dbReference type="Proteomes" id="UP000824083"/>
    </source>
</evidence>
<dbReference type="InterPro" id="IPR013155">
    <property type="entry name" value="M/V/L/I-tRNA-synth_anticd-bd"/>
</dbReference>
<dbReference type="GO" id="GO:0005829">
    <property type="term" value="C:cytosol"/>
    <property type="evidence" value="ECO:0007669"/>
    <property type="project" value="TreeGrafter"/>
</dbReference>
<evidence type="ECO:0000256" key="6">
    <source>
        <dbReference type="ARBA" id="ARBA00022723"/>
    </source>
</evidence>
<comment type="cofactor">
    <cofactor evidence="14">
        <name>Zn(2+)</name>
        <dbReference type="ChEBI" id="CHEBI:29105"/>
    </cofactor>
    <text evidence="14">Binds 1 zinc ion per subunit.</text>
</comment>
<feature type="binding site" evidence="14">
    <location>
        <position position="932"/>
    </location>
    <ligand>
        <name>Zn(2+)</name>
        <dbReference type="ChEBI" id="CHEBI:29105"/>
    </ligand>
</feature>
<dbReference type="CDD" id="cd07960">
    <property type="entry name" value="Anticodon_Ia_Ile_BEm"/>
    <property type="match status" value="1"/>
</dbReference>
<dbReference type="InterPro" id="IPR010663">
    <property type="entry name" value="Znf_FPG/IleRS"/>
</dbReference>
<dbReference type="Pfam" id="PF08264">
    <property type="entry name" value="Anticodon_1"/>
    <property type="match status" value="1"/>
</dbReference>
<keyword evidence="7 14" id="KW-0547">Nucleotide-binding</keyword>
<keyword evidence="11 14" id="KW-0030">Aminoacyl-tRNA synthetase</keyword>
<dbReference type="InterPro" id="IPR050081">
    <property type="entry name" value="Ile-tRNA_ligase"/>
</dbReference>
<name>A0A9D1IG80_9BURK</name>
<organism evidence="18 19">
    <name type="scientific">Candidatus Aphodousia faecigallinarum</name>
    <dbReference type="NCBI Taxonomy" id="2840677"/>
    <lineage>
        <taxon>Bacteria</taxon>
        <taxon>Pseudomonadati</taxon>
        <taxon>Pseudomonadota</taxon>
        <taxon>Betaproteobacteria</taxon>
        <taxon>Burkholderiales</taxon>
        <taxon>Sutterellaceae</taxon>
        <taxon>Sutterellaceae incertae sedis</taxon>
        <taxon>Candidatus Aphodousia</taxon>
    </lineage>
</organism>
<evidence type="ECO:0000256" key="3">
    <source>
        <dbReference type="ARBA" id="ARBA00011245"/>
    </source>
</evidence>
<dbReference type="InterPro" id="IPR002300">
    <property type="entry name" value="aa-tRNA-synth_Ia"/>
</dbReference>
<evidence type="ECO:0000256" key="14">
    <source>
        <dbReference type="HAMAP-Rule" id="MF_02002"/>
    </source>
</evidence>
<dbReference type="GO" id="GO:0008270">
    <property type="term" value="F:zinc ion binding"/>
    <property type="evidence" value="ECO:0007669"/>
    <property type="project" value="UniProtKB-UniRule"/>
</dbReference>
<dbReference type="InterPro" id="IPR001412">
    <property type="entry name" value="aa-tRNA-synth_I_CS"/>
</dbReference>
<dbReference type="PANTHER" id="PTHR42765:SF1">
    <property type="entry name" value="ISOLEUCINE--TRNA LIGASE, MITOCHONDRIAL"/>
    <property type="match status" value="1"/>
</dbReference>
<reference evidence="18" key="1">
    <citation type="submission" date="2020-10" db="EMBL/GenBank/DDBJ databases">
        <authorList>
            <person name="Gilroy R."/>
        </authorList>
    </citation>
    <scope>NUCLEOTIDE SEQUENCE</scope>
    <source>
        <strain evidence="18">7463</strain>
    </source>
</reference>
<comment type="caution">
    <text evidence="18">The sequence shown here is derived from an EMBL/GenBank/DDBJ whole genome shotgun (WGS) entry which is preliminary data.</text>
</comment>
<dbReference type="EC" id="6.1.1.5" evidence="14"/>
<dbReference type="FunFam" id="3.40.50.620:FF:000048">
    <property type="entry name" value="Isoleucine--tRNA ligase"/>
    <property type="match status" value="1"/>
</dbReference>
<evidence type="ECO:0000256" key="11">
    <source>
        <dbReference type="ARBA" id="ARBA00023146"/>
    </source>
</evidence>
<dbReference type="PRINTS" id="PR00984">
    <property type="entry name" value="TRNASYNTHILE"/>
</dbReference>
<evidence type="ECO:0000256" key="8">
    <source>
        <dbReference type="ARBA" id="ARBA00022833"/>
    </source>
</evidence>
<evidence type="ECO:0000259" key="15">
    <source>
        <dbReference type="Pfam" id="PF00133"/>
    </source>
</evidence>
<dbReference type="Gene3D" id="1.10.730.20">
    <property type="match status" value="1"/>
</dbReference>
<comment type="subcellular location">
    <subcellularLocation>
        <location evidence="1 14">Cytoplasm</location>
    </subcellularLocation>
</comment>
<keyword evidence="4 14" id="KW-0963">Cytoplasm</keyword>
<dbReference type="GO" id="GO:0004822">
    <property type="term" value="F:isoleucine-tRNA ligase activity"/>
    <property type="evidence" value="ECO:0007669"/>
    <property type="project" value="UniProtKB-UniRule"/>
</dbReference>
<dbReference type="InterPro" id="IPR014729">
    <property type="entry name" value="Rossmann-like_a/b/a_fold"/>
</dbReference>
<sequence length="949" mass="107449">MAKTTDDQAQKYPLNLPDTPFPMRGNLPAREPNWIKEWLEKDIYGAIRNAKKGRKHFILHDGPPYANGDLHLGHGVNKVLKDIILKSRTLMGYDTPYVPGWDCHGMPIEIQIEKLYGKNLPIVELQAKARQYAHEQVARQMTGFQRLGVLGDWNDPYLTLRYDTEAAQIRVLAKLMEKGYVYRGLKPVNWCFDCQSALAEAEVEYKDIKGPIIDVAFPLAEEDKAKVEGIYGHTLDKPTYTVIWTTTPWTIPANQALNMHPELDYALVDCGDRYLILCEKLVEDCLKRYEMQGKVLATAKGEAFELVRFMHPLSQVDAGYVRFSPVELADYVDSTAGTGIVHSAPAYGVDDFYTCKKYGMHNDDILNPVQGNGVYADDLPLFGGLHIWKAQPVIVEKLKESGNLLHYGTQVHSYMHCWRHKTPLIYRATSQWFIRMDKSNDDTRPAIGTEQPKSLREAALEAVDATKFYPSWGYNRLHAMIANRPDWCISRQRNWGVPLPFFTHKVTGKLHPRTLEIMEEVAKRVEQGGIETWTQAKAEDFMSAEEAQQYDKTTDILDVWFDSGSTHATVVRGSHKDKLDFPIDLYLEGSDQHRGWFHSSLLIGVMLDGRAPYNALLTHGFTVDEQGRKMSKSLGNTVQLMDATKTYGAEILRLWVASTDYSGELSFGETIVKHVTDSYRRIRNTLRFLLANTSDFDITKDAVKFEDMIELDRWAIARVAQLQKEVIELYNDNDFHPIVAKLQSFASDDLGSFYLDILKDRLYTTATTGLARRSAQTALWYITAAYLRLMAPILSFTAEEAFAIFEPVKSLSIFTEEFFNLPEIAGAEELLAKWDRIRKVRTDVQKEIENLRTEGKVGSSLQAEVDITVDGDDYEALASLGDELRFVMITSRADLHQGPASVSVHQSAAPKCARCWHYTATVGTVADHPTLCARCAENLFGAGETRRFA</sequence>
<dbReference type="PANTHER" id="PTHR42765">
    <property type="entry name" value="SOLEUCYL-TRNA SYNTHETASE"/>
    <property type="match status" value="1"/>
</dbReference>
<dbReference type="HAMAP" id="MF_02002">
    <property type="entry name" value="Ile_tRNA_synth_type1"/>
    <property type="match status" value="1"/>
</dbReference>
<dbReference type="SUPFAM" id="SSF47323">
    <property type="entry name" value="Anticodon-binding domain of a subclass of class I aminoacyl-tRNA synthetases"/>
    <property type="match status" value="1"/>
</dbReference>
<dbReference type="CDD" id="cd00818">
    <property type="entry name" value="IleRS_core"/>
    <property type="match status" value="1"/>
</dbReference>
<dbReference type="Pfam" id="PF00133">
    <property type="entry name" value="tRNA-synt_1"/>
    <property type="match status" value="1"/>
</dbReference>
<feature type="binding site" evidence="14">
    <location>
        <position position="915"/>
    </location>
    <ligand>
        <name>Zn(2+)</name>
        <dbReference type="ChEBI" id="CHEBI:29105"/>
    </ligand>
</feature>
<comment type="function">
    <text evidence="12 14">Catalyzes the attachment of isoleucine to tRNA(Ile). As IleRS can inadvertently accommodate and process structurally similar amino acids such as valine, to avoid such errors it has two additional distinct tRNA(Ile)-dependent editing activities. One activity is designated as 'pretransfer' editing and involves the hydrolysis of activated Val-AMP. The other activity is designated 'posttransfer' editing and involves deacylation of mischarged Val-tRNA(Ile).</text>
</comment>
<gene>
    <name evidence="14 18" type="primary">ileS</name>
    <name evidence="18" type="ORF">IAC56_00430</name>
</gene>
<dbReference type="Proteomes" id="UP000824083">
    <property type="component" value="Unassembled WGS sequence"/>
</dbReference>
<proteinExistence type="inferred from homology"/>
<accession>A0A9D1IG80</accession>
<comment type="similarity">
    <text evidence="2 14">Belongs to the class-I aminoacyl-tRNA synthetase family. IleS type 1 subfamily.</text>
</comment>
<dbReference type="GO" id="GO:0006428">
    <property type="term" value="P:isoleucyl-tRNA aminoacylation"/>
    <property type="evidence" value="ECO:0007669"/>
    <property type="project" value="UniProtKB-UniRule"/>
</dbReference>
<reference evidence="18" key="2">
    <citation type="journal article" date="2021" name="PeerJ">
        <title>Extensive microbial diversity within the chicken gut microbiome revealed by metagenomics and culture.</title>
        <authorList>
            <person name="Gilroy R."/>
            <person name="Ravi A."/>
            <person name="Getino M."/>
            <person name="Pursley I."/>
            <person name="Horton D.L."/>
            <person name="Alikhan N.F."/>
            <person name="Baker D."/>
            <person name="Gharbi K."/>
            <person name="Hall N."/>
            <person name="Watson M."/>
            <person name="Adriaenssens E.M."/>
            <person name="Foster-Nyarko E."/>
            <person name="Jarju S."/>
            <person name="Secka A."/>
            <person name="Antonio M."/>
            <person name="Oren A."/>
            <person name="Chaudhuri R.R."/>
            <person name="La Ragione R."/>
            <person name="Hildebrand F."/>
            <person name="Pallen M.J."/>
        </authorList>
    </citation>
    <scope>NUCLEOTIDE SEQUENCE</scope>
    <source>
        <strain evidence="18">7463</strain>
    </source>
</reference>
<feature type="binding site" evidence="14">
    <location>
        <position position="632"/>
    </location>
    <ligand>
        <name>ATP</name>
        <dbReference type="ChEBI" id="CHEBI:30616"/>
    </ligand>
</feature>
<evidence type="ECO:0000256" key="9">
    <source>
        <dbReference type="ARBA" id="ARBA00022840"/>
    </source>
</evidence>
<dbReference type="Gene3D" id="3.90.740.10">
    <property type="entry name" value="Valyl/Leucyl/Isoleucyl-tRNA synthetase, editing domain"/>
    <property type="match status" value="1"/>
</dbReference>
<dbReference type="SUPFAM" id="SSF52374">
    <property type="entry name" value="Nucleotidylyl transferase"/>
    <property type="match status" value="1"/>
</dbReference>
<evidence type="ECO:0000256" key="5">
    <source>
        <dbReference type="ARBA" id="ARBA00022598"/>
    </source>
</evidence>
<evidence type="ECO:0000259" key="16">
    <source>
        <dbReference type="Pfam" id="PF06827"/>
    </source>
</evidence>
<comment type="catalytic activity">
    <reaction evidence="13 14">
        <text>tRNA(Ile) + L-isoleucine + ATP = L-isoleucyl-tRNA(Ile) + AMP + diphosphate</text>
        <dbReference type="Rhea" id="RHEA:11060"/>
        <dbReference type="Rhea" id="RHEA-COMP:9666"/>
        <dbReference type="Rhea" id="RHEA-COMP:9695"/>
        <dbReference type="ChEBI" id="CHEBI:30616"/>
        <dbReference type="ChEBI" id="CHEBI:33019"/>
        <dbReference type="ChEBI" id="CHEBI:58045"/>
        <dbReference type="ChEBI" id="CHEBI:78442"/>
        <dbReference type="ChEBI" id="CHEBI:78528"/>
        <dbReference type="ChEBI" id="CHEBI:456215"/>
        <dbReference type="EC" id="6.1.1.5"/>
    </reaction>
</comment>
<dbReference type="FunFam" id="3.40.50.620:FF:000042">
    <property type="entry name" value="Isoleucine--tRNA ligase"/>
    <property type="match status" value="1"/>
</dbReference>
<dbReference type="InterPro" id="IPR023585">
    <property type="entry name" value="Ile-tRNA-ligase_type1"/>
</dbReference>
<dbReference type="GO" id="GO:0005524">
    <property type="term" value="F:ATP binding"/>
    <property type="evidence" value="ECO:0007669"/>
    <property type="project" value="UniProtKB-UniRule"/>
</dbReference>
<feature type="binding site" evidence="14">
    <location>
        <position position="912"/>
    </location>
    <ligand>
        <name>Zn(2+)</name>
        <dbReference type="ChEBI" id="CHEBI:29105"/>
    </ligand>
</feature>
<dbReference type="SUPFAM" id="SSF50677">
    <property type="entry name" value="ValRS/IleRS/LeuRS editing domain"/>
    <property type="match status" value="1"/>
</dbReference>
<dbReference type="InterPro" id="IPR033708">
    <property type="entry name" value="Anticodon_Ile_BEm"/>
</dbReference>
<evidence type="ECO:0000256" key="1">
    <source>
        <dbReference type="ARBA" id="ARBA00004496"/>
    </source>
</evidence>
<evidence type="ECO:0000313" key="18">
    <source>
        <dbReference type="EMBL" id="HIU36737.1"/>
    </source>
</evidence>
<feature type="binding site" evidence="14">
    <location>
        <position position="588"/>
    </location>
    <ligand>
        <name>L-isoleucyl-5'-AMP</name>
        <dbReference type="ChEBI" id="CHEBI:178002"/>
    </ligand>
</feature>
<dbReference type="InterPro" id="IPR009008">
    <property type="entry name" value="Val/Leu/Ile-tRNA-synth_edit"/>
</dbReference>
<dbReference type="EMBL" id="DVMY01000013">
    <property type="protein sequence ID" value="HIU36737.1"/>
    <property type="molecule type" value="Genomic_DNA"/>
</dbReference>
<dbReference type="PROSITE" id="PS00178">
    <property type="entry name" value="AA_TRNA_LIGASE_I"/>
    <property type="match status" value="1"/>
</dbReference>
<feature type="domain" description="Zinc finger FPG/IleRS-type" evidence="16">
    <location>
        <begin position="911"/>
        <end position="937"/>
    </location>
</feature>
<comment type="subunit">
    <text evidence="3 14">Monomer.</text>
</comment>
<evidence type="ECO:0000256" key="4">
    <source>
        <dbReference type="ARBA" id="ARBA00022490"/>
    </source>
</evidence>
<dbReference type="Pfam" id="PF06827">
    <property type="entry name" value="zf-FPG_IleRS"/>
    <property type="match status" value="1"/>
</dbReference>
<keyword evidence="6 14" id="KW-0479">Metal-binding</keyword>
<dbReference type="InterPro" id="IPR009080">
    <property type="entry name" value="tRNAsynth_Ia_anticodon-bd"/>
</dbReference>
<dbReference type="NCBIfam" id="TIGR00392">
    <property type="entry name" value="ileS"/>
    <property type="match status" value="1"/>
</dbReference>
<evidence type="ECO:0000256" key="10">
    <source>
        <dbReference type="ARBA" id="ARBA00022917"/>
    </source>
</evidence>
<feature type="short sequence motif" description="'HIGH' region" evidence="14">
    <location>
        <begin position="64"/>
        <end position="74"/>
    </location>
</feature>
<evidence type="ECO:0000256" key="12">
    <source>
        <dbReference type="ARBA" id="ARBA00025217"/>
    </source>
</evidence>
<feature type="binding site" evidence="14">
    <location>
        <position position="935"/>
    </location>
    <ligand>
        <name>Zn(2+)</name>
        <dbReference type="ChEBI" id="CHEBI:29105"/>
    </ligand>
</feature>
<feature type="domain" description="Aminoacyl-tRNA synthetase class Ia" evidence="15">
    <location>
        <begin position="34"/>
        <end position="666"/>
    </location>
</feature>
<evidence type="ECO:0000259" key="17">
    <source>
        <dbReference type="Pfam" id="PF08264"/>
    </source>
</evidence>
<keyword evidence="8 14" id="KW-0862">Zinc</keyword>